<evidence type="ECO:0000313" key="2">
    <source>
        <dbReference type="Proteomes" id="UP000184452"/>
    </source>
</evidence>
<dbReference type="STRING" id="758803.SAMN05421803_106197"/>
<dbReference type="AlphaFoldDB" id="A0A1M6JN61"/>
<dbReference type="RefSeq" id="WP_073379480.1">
    <property type="nucleotide sequence ID" value="NZ_FQZK01000006.1"/>
</dbReference>
<organism evidence="1 2">
    <name type="scientific">Nocardiopsis flavescens</name>
    <dbReference type="NCBI Taxonomy" id="758803"/>
    <lineage>
        <taxon>Bacteria</taxon>
        <taxon>Bacillati</taxon>
        <taxon>Actinomycetota</taxon>
        <taxon>Actinomycetes</taxon>
        <taxon>Streptosporangiales</taxon>
        <taxon>Nocardiopsidaceae</taxon>
        <taxon>Nocardiopsis</taxon>
    </lineage>
</organism>
<protein>
    <submittedName>
        <fullName evidence="1">Uncharacterized protein</fullName>
    </submittedName>
</protein>
<proteinExistence type="predicted"/>
<sequence>MASPEPTAAVLSALRYTGSASARTVAAVTGLDPGEAESALIDLAVDGLVLRDPGPFGGWAQTPAGRGADDRARSAELDAAGARPAVTAAYGRFLDLNPELLDLCSAWQLSRPGDPAADARVLDLFAGFDRRAAPVCDALAAALPRFGRYRPGLARALELARAGRTEYVADDPASYHTYWFQLHEDLLATLGIPRW</sequence>
<dbReference type="Proteomes" id="UP000184452">
    <property type="component" value="Unassembled WGS sequence"/>
</dbReference>
<name>A0A1M6JN61_9ACTN</name>
<dbReference type="OrthoDB" id="3568381at2"/>
<accession>A0A1M6JN61</accession>
<keyword evidence="2" id="KW-1185">Reference proteome</keyword>
<evidence type="ECO:0000313" key="1">
    <source>
        <dbReference type="EMBL" id="SHJ48088.1"/>
    </source>
</evidence>
<gene>
    <name evidence="1" type="ORF">SAMN05421803_106197</name>
</gene>
<dbReference type="EMBL" id="FQZK01000006">
    <property type="protein sequence ID" value="SHJ48088.1"/>
    <property type="molecule type" value="Genomic_DNA"/>
</dbReference>
<reference evidence="1 2" key="1">
    <citation type="submission" date="2016-11" db="EMBL/GenBank/DDBJ databases">
        <authorList>
            <person name="Jaros S."/>
            <person name="Januszkiewicz K."/>
            <person name="Wedrychowicz H."/>
        </authorList>
    </citation>
    <scope>NUCLEOTIDE SEQUENCE [LARGE SCALE GENOMIC DNA]</scope>
    <source>
        <strain evidence="1 2">CGMCC 4.5723</strain>
    </source>
</reference>